<dbReference type="OrthoDB" id="9773308at2"/>
<dbReference type="SUPFAM" id="SSF55136">
    <property type="entry name" value="Probable bacterial effector-binding domain"/>
    <property type="match status" value="1"/>
</dbReference>
<protein>
    <submittedName>
        <fullName evidence="2">GyrI-like domain-containing protein</fullName>
    </submittedName>
</protein>
<accession>A0A6I0EUR0</accession>
<dbReference type="InterPro" id="IPR010499">
    <property type="entry name" value="AraC_E-bd"/>
</dbReference>
<dbReference type="InterPro" id="IPR050908">
    <property type="entry name" value="SmbC-like"/>
</dbReference>
<dbReference type="PANTHER" id="PTHR40055">
    <property type="entry name" value="TRANSCRIPTIONAL REGULATOR YGIV-RELATED"/>
    <property type="match status" value="1"/>
</dbReference>
<dbReference type="RefSeq" id="WP_151621260.1">
    <property type="nucleotide sequence ID" value="NZ_WBXO01000011.1"/>
</dbReference>
<dbReference type="Pfam" id="PF06445">
    <property type="entry name" value="GyrI-like"/>
    <property type="match status" value="1"/>
</dbReference>
<keyword evidence="3" id="KW-1185">Reference proteome</keyword>
<evidence type="ECO:0000259" key="1">
    <source>
        <dbReference type="SMART" id="SM00871"/>
    </source>
</evidence>
<proteinExistence type="predicted"/>
<dbReference type="AlphaFoldDB" id="A0A6I0EUR0"/>
<name>A0A6I0EUR0_9FIRM</name>
<gene>
    <name evidence="2" type="ORF">F9B85_12000</name>
</gene>
<evidence type="ECO:0000313" key="2">
    <source>
        <dbReference type="EMBL" id="KAB2951522.1"/>
    </source>
</evidence>
<dbReference type="InterPro" id="IPR011256">
    <property type="entry name" value="Reg_factor_effector_dom_sf"/>
</dbReference>
<dbReference type="InterPro" id="IPR029442">
    <property type="entry name" value="GyrI-like"/>
</dbReference>
<dbReference type="SMART" id="SM00871">
    <property type="entry name" value="AraC_E_bind"/>
    <property type="match status" value="1"/>
</dbReference>
<reference evidence="2 3" key="1">
    <citation type="submission" date="2019-10" db="EMBL/GenBank/DDBJ databases">
        <title>Whole-genome sequence of the extremophile Heliorestis acidaminivorans DSM 24790.</title>
        <authorList>
            <person name="Kyndt J.A."/>
            <person name="Meyer T.E."/>
        </authorList>
    </citation>
    <scope>NUCLEOTIDE SEQUENCE [LARGE SCALE GENOMIC DNA]</scope>
    <source>
        <strain evidence="2 3">DSM 24790</strain>
    </source>
</reference>
<comment type="caution">
    <text evidence="2">The sequence shown here is derived from an EMBL/GenBank/DDBJ whole genome shotgun (WGS) entry which is preliminary data.</text>
</comment>
<dbReference type="Proteomes" id="UP000468766">
    <property type="component" value="Unassembled WGS sequence"/>
</dbReference>
<organism evidence="2 3">
    <name type="scientific">Heliorestis acidaminivorans</name>
    <dbReference type="NCBI Taxonomy" id="553427"/>
    <lineage>
        <taxon>Bacteria</taxon>
        <taxon>Bacillati</taxon>
        <taxon>Bacillota</taxon>
        <taxon>Clostridia</taxon>
        <taxon>Eubacteriales</taxon>
        <taxon>Heliobacteriaceae</taxon>
        <taxon>Heliorestis</taxon>
    </lineage>
</organism>
<dbReference type="Gene3D" id="3.20.80.10">
    <property type="entry name" value="Regulatory factor, effector binding domain"/>
    <property type="match status" value="1"/>
</dbReference>
<sequence>MSYHFEVSQEPAQPVLSIRTRSRVDDLPALFSKAYETIFQHLHKIGEKPAGIPFGAYYNMDMDNLDIEIGVPVSKQLSGKGDIQASEIPASHQVSYLYKGPYKDSASVYEAMQKWTMENAYSPTGVVYEFYYNSPLEVPESELLTKIVFLLE</sequence>
<evidence type="ECO:0000313" key="3">
    <source>
        <dbReference type="Proteomes" id="UP000468766"/>
    </source>
</evidence>
<feature type="domain" description="AraC effector-binding" evidence="1">
    <location>
        <begin position="3"/>
        <end position="152"/>
    </location>
</feature>
<dbReference type="PANTHER" id="PTHR40055:SF1">
    <property type="entry name" value="TRANSCRIPTIONAL REGULATOR YGIV-RELATED"/>
    <property type="match status" value="1"/>
</dbReference>
<dbReference type="EMBL" id="WBXO01000011">
    <property type="protein sequence ID" value="KAB2951522.1"/>
    <property type="molecule type" value="Genomic_DNA"/>
</dbReference>